<accession>C6LCU6</accession>
<evidence type="ECO:0000313" key="1">
    <source>
        <dbReference type="EMBL" id="EET61760.1"/>
    </source>
</evidence>
<name>C6LCU6_9FIRM</name>
<comment type="caution">
    <text evidence="1">The sequence shown here is derived from an EMBL/GenBank/DDBJ whole genome shotgun (WGS) entry which is preliminary data.</text>
</comment>
<evidence type="ECO:0000313" key="2">
    <source>
        <dbReference type="Proteomes" id="UP000005561"/>
    </source>
</evidence>
<organism evidence="1 2">
    <name type="scientific">Marvinbryantia formatexigens DSM 14469</name>
    <dbReference type="NCBI Taxonomy" id="478749"/>
    <lineage>
        <taxon>Bacteria</taxon>
        <taxon>Bacillati</taxon>
        <taxon>Bacillota</taxon>
        <taxon>Clostridia</taxon>
        <taxon>Lachnospirales</taxon>
        <taxon>Lachnospiraceae</taxon>
        <taxon>Marvinbryantia</taxon>
    </lineage>
</organism>
<proteinExistence type="predicted"/>
<sequence>MSCREGSGIGCFLLSFIRYSILYGAEAGFVTVSDLFTYNNDARGKSCPAKGFRDRRIP</sequence>
<dbReference type="EMBL" id="ACCL02000005">
    <property type="protein sequence ID" value="EET61760.1"/>
    <property type="molecule type" value="Genomic_DNA"/>
</dbReference>
<protein>
    <submittedName>
        <fullName evidence="1">Uncharacterized protein</fullName>
    </submittedName>
</protein>
<gene>
    <name evidence="1" type="ORF">BRYFOR_06444</name>
</gene>
<keyword evidence="2" id="KW-1185">Reference proteome</keyword>
<reference evidence="1" key="1">
    <citation type="submission" date="2009-07" db="EMBL/GenBank/DDBJ databases">
        <authorList>
            <person name="Weinstock G."/>
            <person name="Sodergren E."/>
            <person name="Clifton S."/>
            <person name="Fulton L."/>
            <person name="Fulton B."/>
            <person name="Courtney L."/>
            <person name="Fronick C."/>
            <person name="Harrison M."/>
            <person name="Strong C."/>
            <person name="Farmer C."/>
            <person name="Delahaunty K."/>
            <person name="Markovic C."/>
            <person name="Hall O."/>
            <person name="Minx P."/>
            <person name="Tomlinson C."/>
            <person name="Mitreva M."/>
            <person name="Nelson J."/>
            <person name="Hou S."/>
            <person name="Wollam A."/>
            <person name="Pepin K.H."/>
            <person name="Johnson M."/>
            <person name="Bhonagiri V."/>
            <person name="Nash W.E."/>
            <person name="Warren W."/>
            <person name="Chinwalla A."/>
            <person name="Mardis E.R."/>
            <person name="Wilson R.K."/>
        </authorList>
    </citation>
    <scope>NUCLEOTIDE SEQUENCE [LARGE SCALE GENOMIC DNA]</scope>
    <source>
        <strain evidence="1">DSM 14469</strain>
    </source>
</reference>
<dbReference type="AlphaFoldDB" id="C6LCU6"/>
<dbReference type="Proteomes" id="UP000005561">
    <property type="component" value="Unassembled WGS sequence"/>
</dbReference>